<gene>
    <name evidence="13" type="ORF">ANI02nite_19930</name>
</gene>
<feature type="transmembrane region" description="Helical" evidence="11">
    <location>
        <begin position="15"/>
        <end position="39"/>
    </location>
</feature>
<dbReference type="InterPro" id="IPR011614">
    <property type="entry name" value="Catalase_core"/>
</dbReference>
<dbReference type="GO" id="GO:0042542">
    <property type="term" value="P:response to hydrogen peroxide"/>
    <property type="evidence" value="ECO:0007669"/>
    <property type="project" value="TreeGrafter"/>
</dbReference>
<comment type="caution">
    <text evidence="13">The sequence shown here is derived from an EMBL/GenBank/DDBJ whole genome shotgun (WGS) entry which is preliminary data.</text>
</comment>
<evidence type="ECO:0000259" key="12">
    <source>
        <dbReference type="SMART" id="SM01060"/>
    </source>
</evidence>
<feature type="region of interest" description="Disordered" evidence="10">
    <location>
        <begin position="337"/>
        <end position="361"/>
    </location>
</feature>
<evidence type="ECO:0000256" key="5">
    <source>
        <dbReference type="ARBA" id="ARBA00023002"/>
    </source>
</evidence>
<keyword evidence="4 7" id="KW-0479">Metal-binding</keyword>
<evidence type="ECO:0000256" key="1">
    <source>
        <dbReference type="ARBA" id="ARBA00005329"/>
    </source>
</evidence>
<dbReference type="PANTHER" id="PTHR11465:SF9">
    <property type="entry name" value="CATALASE"/>
    <property type="match status" value="1"/>
</dbReference>
<evidence type="ECO:0000256" key="6">
    <source>
        <dbReference type="ARBA" id="ARBA00023004"/>
    </source>
</evidence>
<dbReference type="GO" id="GO:0005737">
    <property type="term" value="C:cytoplasm"/>
    <property type="evidence" value="ECO:0007669"/>
    <property type="project" value="TreeGrafter"/>
</dbReference>
<evidence type="ECO:0000256" key="4">
    <source>
        <dbReference type="ARBA" id="ARBA00022723"/>
    </source>
</evidence>
<keyword evidence="11" id="KW-1133">Transmembrane helix</keyword>
<dbReference type="EC" id="1.11.1.-" evidence="7"/>
<dbReference type="AlphaFoldDB" id="A0A511XAX3"/>
<dbReference type="InterPro" id="IPR020835">
    <property type="entry name" value="Catalase_sf"/>
</dbReference>
<dbReference type="STRING" id="1120919.GCA_000429165_00960"/>
<comment type="similarity">
    <text evidence="1 7">Belongs to the catalase family.</text>
</comment>
<evidence type="ECO:0000313" key="14">
    <source>
        <dbReference type="Proteomes" id="UP000321635"/>
    </source>
</evidence>
<evidence type="ECO:0000256" key="7">
    <source>
        <dbReference type="PIRNR" id="PIRNR000296"/>
    </source>
</evidence>
<accession>A0A511XAX3</accession>
<dbReference type="GO" id="GO:0020037">
    <property type="term" value="F:heme binding"/>
    <property type="evidence" value="ECO:0007669"/>
    <property type="project" value="InterPro"/>
</dbReference>
<dbReference type="RefSeq" id="WP_051291945.1">
    <property type="nucleotide sequence ID" value="NZ_AUBI01000003.1"/>
</dbReference>
<sequence>MLALIRKSLTEKGGALRLAVVVAAPAAVAAAFVATAGWLSPDRLTPVTFMRDFHAVDGSHPGFRRNHAKGVCVSGWFDGSGAATPLSRAALFGKERSQVVGRFALAGGAPNQPDAPGKVRSMALRLMPTNGAEWRMGINDIPVFLVRNAADFSDFTLATAPVPGTGQPDPARIGAFLDKHPETKNALGLLKARALTSGFANDTYNSLDAFLFVNAEGGATPVRWTMVPEQTVEPPAAGEGGQDYLFDDLLKALAQGQLRWRLMVTVGEPGDPTADPTAAWPEQRRKVDAGTLTLTKAESEDGGPCTGITFDPLILPEGVAPSDDPIPAARSAVYSRSFTLRSDETKPPSEITPAAVRSGGQ</sequence>
<dbReference type="InterPro" id="IPR018028">
    <property type="entry name" value="Catalase"/>
</dbReference>
<dbReference type="CDD" id="cd08153">
    <property type="entry name" value="srpA_like"/>
    <property type="match status" value="1"/>
</dbReference>
<evidence type="ECO:0000256" key="2">
    <source>
        <dbReference type="ARBA" id="ARBA00022559"/>
    </source>
</evidence>
<keyword evidence="6 7" id="KW-0408">Iron</keyword>
<dbReference type="PROSITE" id="PS51402">
    <property type="entry name" value="CATALASE_3"/>
    <property type="match status" value="1"/>
</dbReference>
<dbReference type="Gene3D" id="1.20.1280.120">
    <property type="match status" value="1"/>
</dbReference>
<dbReference type="SUPFAM" id="SSF56634">
    <property type="entry name" value="Heme-dependent catalase-like"/>
    <property type="match status" value="1"/>
</dbReference>
<evidence type="ECO:0000256" key="10">
    <source>
        <dbReference type="SAM" id="MobiDB-lite"/>
    </source>
</evidence>
<comment type="function">
    <text evidence="7">Has an organic peroxide-dependent peroxidase activity.</text>
</comment>
<dbReference type="InterPro" id="IPR024168">
    <property type="entry name" value="Catalase_SrpA-type_pred"/>
</dbReference>
<feature type="binding site" description="axial binding residue" evidence="9">
    <location>
        <position position="334"/>
    </location>
    <ligand>
        <name>heme</name>
        <dbReference type="ChEBI" id="CHEBI:30413"/>
    </ligand>
    <ligandPart>
        <name>Fe</name>
        <dbReference type="ChEBI" id="CHEBI:18248"/>
    </ligandPart>
</feature>
<evidence type="ECO:0000256" key="11">
    <source>
        <dbReference type="SAM" id="Phobius"/>
    </source>
</evidence>
<feature type="domain" description="Catalase core" evidence="12">
    <location>
        <begin position="19"/>
        <end position="355"/>
    </location>
</feature>
<dbReference type="GO" id="GO:0046872">
    <property type="term" value="F:metal ion binding"/>
    <property type="evidence" value="ECO:0007669"/>
    <property type="project" value="UniProtKB-KW"/>
</dbReference>
<evidence type="ECO:0000313" key="13">
    <source>
        <dbReference type="EMBL" id="GEN60109.1"/>
    </source>
</evidence>
<evidence type="ECO:0000256" key="9">
    <source>
        <dbReference type="PIRSR" id="PIRSR000296-2"/>
    </source>
</evidence>
<keyword evidence="14" id="KW-1185">Reference proteome</keyword>
<keyword evidence="11" id="KW-0472">Membrane</keyword>
<protein>
    <recommendedName>
        <fullName evidence="7">Catalase-related peroxidase</fullName>
        <ecNumber evidence="7">1.11.1.-</ecNumber>
    </recommendedName>
</protein>
<dbReference type="EMBL" id="BJYF01000011">
    <property type="protein sequence ID" value="GEN60109.1"/>
    <property type="molecule type" value="Genomic_DNA"/>
</dbReference>
<keyword evidence="5 7" id="KW-0560">Oxidoreductase</keyword>
<dbReference type="PIRSF" id="PIRSF000296">
    <property type="entry name" value="SrpA"/>
    <property type="match status" value="1"/>
</dbReference>
<dbReference type="SMART" id="SM01060">
    <property type="entry name" value="Catalase"/>
    <property type="match status" value="1"/>
</dbReference>
<feature type="active site" evidence="8">
    <location>
        <position position="67"/>
    </location>
</feature>
<proteinExistence type="inferred from homology"/>
<evidence type="ECO:0000256" key="3">
    <source>
        <dbReference type="ARBA" id="ARBA00022617"/>
    </source>
</evidence>
<dbReference type="GO" id="GO:0042744">
    <property type="term" value="P:hydrogen peroxide catabolic process"/>
    <property type="evidence" value="ECO:0007669"/>
    <property type="project" value="TreeGrafter"/>
</dbReference>
<dbReference type="Proteomes" id="UP000321635">
    <property type="component" value="Unassembled WGS sequence"/>
</dbReference>
<dbReference type="GO" id="GO:0004096">
    <property type="term" value="F:catalase activity"/>
    <property type="evidence" value="ECO:0007669"/>
    <property type="project" value="InterPro"/>
</dbReference>
<evidence type="ECO:0000256" key="8">
    <source>
        <dbReference type="PIRSR" id="PIRSR000296-1"/>
    </source>
</evidence>
<reference evidence="13 14" key="1">
    <citation type="submission" date="2019-07" db="EMBL/GenBank/DDBJ databases">
        <title>Whole genome shotgun sequence of Acetobacter nitrogenifigens NBRC 105050.</title>
        <authorList>
            <person name="Hosoyama A."/>
            <person name="Uohara A."/>
            <person name="Ohji S."/>
            <person name="Ichikawa N."/>
        </authorList>
    </citation>
    <scope>NUCLEOTIDE SEQUENCE [LARGE SCALE GENOMIC DNA]</scope>
    <source>
        <strain evidence="13 14">NBRC 105050</strain>
    </source>
</reference>
<dbReference type="OrthoDB" id="255727at2"/>
<keyword evidence="2 7" id="KW-0575">Peroxidase</keyword>
<dbReference type="Pfam" id="PF00199">
    <property type="entry name" value="Catalase"/>
    <property type="match status" value="1"/>
</dbReference>
<keyword evidence="11" id="KW-0812">Transmembrane</keyword>
<dbReference type="Gene3D" id="2.40.180.10">
    <property type="entry name" value="Catalase core domain"/>
    <property type="match status" value="1"/>
</dbReference>
<comment type="cofactor">
    <cofactor evidence="7">
        <name>heme</name>
        <dbReference type="ChEBI" id="CHEBI:30413"/>
    </cofactor>
</comment>
<name>A0A511XAX3_9PROT</name>
<dbReference type="PANTHER" id="PTHR11465">
    <property type="entry name" value="CATALASE"/>
    <property type="match status" value="1"/>
</dbReference>
<organism evidence="13 14">
    <name type="scientific">Acetobacter nitrogenifigens DSM 23921 = NBRC 105050</name>
    <dbReference type="NCBI Taxonomy" id="1120919"/>
    <lineage>
        <taxon>Bacteria</taxon>
        <taxon>Pseudomonadati</taxon>
        <taxon>Pseudomonadota</taxon>
        <taxon>Alphaproteobacteria</taxon>
        <taxon>Acetobacterales</taxon>
        <taxon>Acetobacteraceae</taxon>
        <taxon>Acetobacter</taxon>
    </lineage>
</organism>
<keyword evidence="3 7" id="KW-0349">Heme</keyword>